<dbReference type="InterPro" id="IPR000863">
    <property type="entry name" value="Sulfotransferase_dom"/>
</dbReference>
<gene>
    <name evidence="4" type="ORF">MUN89_05455</name>
</gene>
<sequence length="275" mass="32967">MLNLSEVIKRLKFPYRLITSKQRMLPNFLIVGVQKGGTTSLYNYLVQHPQVMSSNRKEVHYFDNNFSKGESWYKAHFPTCDKSGNVITGDASPYYFYHPLVPQRVYESSPDMKIIVLLRDPIKRAYSHYNHNIKNGREDRPFEKAINDEQSIIESEEKKLLKNRKSSSYFHQHYSYLSRGLYYEQLKRWLEFFPEEQICVLNSEEFYNSPSTSFNQVTDFLEIDNWEPKEFKVFNKGNNYEEIPSEIFNRLKDYYTIPNTQLFKLISKDYEWDLR</sequence>
<keyword evidence="2" id="KW-0325">Glycoprotein</keyword>
<dbReference type="Pfam" id="PF00685">
    <property type="entry name" value="Sulfotransfer_1"/>
    <property type="match status" value="1"/>
</dbReference>
<evidence type="ECO:0000256" key="1">
    <source>
        <dbReference type="ARBA" id="ARBA00022679"/>
    </source>
</evidence>
<organism evidence="4 5">
    <name type="scientific">Halobacillus salinarum</name>
    <dbReference type="NCBI Taxonomy" id="2932257"/>
    <lineage>
        <taxon>Bacteria</taxon>
        <taxon>Bacillati</taxon>
        <taxon>Bacillota</taxon>
        <taxon>Bacilli</taxon>
        <taxon>Bacillales</taxon>
        <taxon>Bacillaceae</taxon>
        <taxon>Halobacillus</taxon>
    </lineage>
</organism>
<name>A0ABY4EMJ6_9BACI</name>
<proteinExistence type="predicted"/>
<protein>
    <submittedName>
        <fullName evidence="4">Sulfotransferase domain-containing protein</fullName>
    </submittedName>
</protein>
<evidence type="ECO:0000313" key="5">
    <source>
        <dbReference type="Proteomes" id="UP000831787"/>
    </source>
</evidence>
<keyword evidence="5" id="KW-1185">Reference proteome</keyword>
<dbReference type="InterPro" id="IPR027417">
    <property type="entry name" value="P-loop_NTPase"/>
</dbReference>
<accession>A0ABY4EMJ6</accession>
<dbReference type="InterPro" id="IPR037359">
    <property type="entry name" value="NST/OST"/>
</dbReference>
<reference evidence="4 5" key="1">
    <citation type="submission" date="2022-04" db="EMBL/GenBank/DDBJ databases">
        <title>Halobacillus sp. isolated from saltern.</title>
        <authorList>
            <person name="Won M."/>
            <person name="Lee C.-M."/>
            <person name="Woen H.-Y."/>
            <person name="Kwon S.-W."/>
        </authorList>
    </citation>
    <scope>NUCLEOTIDE SEQUENCE [LARGE SCALE GENOMIC DNA]</scope>
    <source>
        <strain evidence="4 5">SSBR10-3</strain>
    </source>
</reference>
<feature type="domain" description="Sulfotransferase" evidence="3">
    <location>
        <begin position="26"/>
        <end position="224"/>
    </location>
</feature>
<dbReference type="PANTHER" id="PTHR10605:SF56">
    <property type="entry name" value="BIFUNCTIONAL HEPARAN SULFATE N-DEACETYLASE_N-SULFOTRANSFERASE"/>
    <property type="match status" value="1"/>
</dbReference>
<dbReference type="SUPFAM" id="SSF52540">
    <property type="entry name" value="P-loop containing nucleoside triphosphate hydrolases"/>
    <property type="match status" value="1"/>
</dbReference>
<keyword evidence="1" id="KW-0808">Transferase</keyword>
<dbReference type="Gene3D" id="3.40.50.300">
    <property type="entry name" value="P-loop containing nucleotide triphosphate hydrolases"/>
    <property type="match status" value="1"/>
</dbReference>
<evidence type="ECO:0000259" key="3">
    <source>
        <dbReference type="Pfam" id="PF00685"/>
    </source>
</evidence>
<dbReference type="EMBL" id="CP095073">
    <property type="protein sequence ID" value="UOQ45394.1"/>
    <property type="molecule type" value="Genomic_DNA"/>
</dbReference>
<dbReference type="PANTHER" id="PTHR10605">
    <property type="entry name" value="HEPARAN SULFATE SULFOTRANSFERASE"/>
    <property type="match status" value="1"/>
</dbReference>
<evidence type="ECO:0000313" key="4">
    <source>
        <dbReference type="EMBL" id="UOQ45394.1"/>
    </source>
</evidence>
<dbReference type="Proteomes" id="UP000831787">
    <property type="component" value="Chromosome"/>
</dbReference>
<dbReference type="RefSeq" id="WP_244712085.1">
    <property type="nucleotide sequence ID" value="NZ_CP095073.1"/>
</dbReference>
<evidence type="ECO:0000256" key="2">
    <source>
        <dbReference type="ARBA" id="ARBA00023180"/>
    </source>
</evidence>